<comment type="catalytic activity">
    <reaction evidence="7">
        <text>Couples ATP hydrolysis with the unwinding of duplex DNA by translocating in the 3'-5' direction.</text>
        <dbReference type="EC" id="5.6.2.4"/>
    </reaction>
</comment>
<dbReference type="PROSITE" id="PS51217">
    <property type="entry name" value="UVRD_HELICASE_CTER"/>
    <property type="match status" value="1"/>
</dbReference>
<evidence type="ECO:0000259" key="11">
    <source>
        <dbReference type="PROSITE" id="PS51198"/>
    </source>
</evidence>
<comment type="similarity">
    <text evidence="1">Belongs to the helicase family. UvrD subfamily.</text>
</comment>
<dbReference type="GO" id="GO:0031297">
    <property type="term" value="P:replication fork processing"/>
    <property type="evidence" value="ECO:0007669"/>
    <property type="project" value="TreeGrafter"/>
</dbReference>
<evidence type="ECO:0000256" key="6">
    <source>
        <dbReference type="ARBA" id="ARBA00023235"/>
    </source>
</evidence>
<dbReference type="SUPFAM" id="SSF52540">
    <property type="entry name" value="P-loop containing nucleoside triphosphate hydrolases"/>
    <property type="match status" value="1"/>
</dbReference>
<dbReference type="PROSITE" id="PS51198">
    <property type="entry name" value="UVRD_HELICASE_ATP_BIND"/>
    <property type="match status" value="1"/>
</dbReference>
<dbReference type="Pfam" id="PF00580">
    <property type="entry name" value="UvrD-helicase"/>
    <property type="match status" value="1"/>
</dbReference>
<keyword evidence="6" id="KW-0413">Isomerase</keyword>
<dbReference type="CDD" id="cd17932">
    <property type="entry name" value="DEXQc_UvrD"/>
    <property type="match status" value="1"/>
</dbReference>
<dbReference type="GO" id="GO:0005524">
    <property type="term" value="F:ATP binding"/>
    <property type="evidence" value="ECO:0007669"/>
    <property type="project" value="UniProtKB-UniRule"/>
</dbReference>
<comment type="catalytic activity">
    <reaction evidence="9">
        <text>ATP + H2O = ADP + phosphate + H(+)</text>
        <dbReference type="Rhea" id="RHEA:13065"/>
        <dbReference type="ChEBI" id="CHEBI:15377"/>
        <dbReference type="ChEBI" id="CHEBI:15378"/>
        <dbReference type="ChEBI" id="CHEBI:30616"/>
        <dbReference type="ChEBI" id="CHEBI:43474"/>
        <dbReference type="ChEBI" id="CHEBI:456216"/>
        <dbReference type="EC" id="5.6.2.4"/>
    </reaction>
</comment>
<feature type="domain" description="UvrD-like helicase C-terminal" evidence="12">
    <location>
        <begin position="284"/>
        <end position="545"/>
    </location>
</feature>
<sequence>MTKRLTWEQTRVVRHDAGHALIKAVPGSGKTTTLVKRVERLIKTGVEPGSILILMYNKSATVSFSDKLKLALKSDAIPEVRTFHSLALKIVALAERQQLTPKKMLITPGNYRYDELVKQAYRVGCSYDSGYIEQSDITDFETFVSRCRASAVTPADAAADPTFSKIKPEFIRAYGCYCELLEANGLRTFEDSMIEAVSLLRIYPGLVARFKHIIVDEYQDVNLVQHEMIRLLTKPDTSVMVVGDLNQCIYEWRGAQPDFMDGLFEQQFPNTTVFQLSCTFRFGHELSLIANSVIRRNSSKLTRLCVSHPSTPKTEVKLHLDNCLSEVLSAIATENGSQAILSRSNARLTEVELVLRLCGRTYRYLNGSSSLYSRSEIGLLVVGVLLCVYGDLRLIENHPCKREMLYGFLREAGIRWQKGQVKEALDALMTQVDVFSVLGRLFENSPHQRERLERLASVRNKDDDSVLASNVLQHLSLAGFIEGVGSDSVRRTASNDRLRGVDRIEELLISNPIDARTFLNLILHPQDISADSEPITLATIHGSKGLEWDHVILIGLNDCEFPGGKPDSGTQLPALTSESISNEELEVERRLFYVGITRAKHQLHLVAPLDESLTWWLKKRWDSTPKKVPVATRFIYEAGLTACSLTSQSIYAGLLEQQTTEFSKFHQWYLKDLQRLRV</sequence>
<evidence type="ECO:0000256" key="3">
    <source>
        <dbReference type="ARBA" id="ARBA00022801"/>
    </source>
</evidence>
<accession>A3QCD6</accession>
<dbReference type="AlphaFoldDB" id="A3QCD6"/>
<dbReference type="Gene3D" id="1.10.10.160">
    <property type="match status" value="1"/>
</dbReference>
<dbReference type="GO" id="GO:0043138">
    <property type="term" value="F:3'-5' DNA helicase activity"/>
    <property type="evidence" value="ECO:0007669"/>
    <property type="project" value="UniProtKB-EC"/>
</dbReference>
<evidence type="ECO:0000256" key="9">
    <source>
        <dbReference type="ARBA" id="ARBA00048988"/>
    </source>
</evidence>
<reference evidence="13 14" key="1">
    <citation type="submission" date="2007-03" db="EMBL/GenBank/DDBJ databases">
        <title>Complete sequence of Shewanella loihica PV-4.</title>
        <authorList>
            <consortium name="US DOE Joint Genome Institute"/>
            <person name="Copeland A."/>
            <person name="Lucas S."/>
            <person name="Lapidus A."/>
            <person name="Barry K."/>
            <person name="Detter J.C."/>
            <person name="Glavina del Rio T."/>
            <person name="Hammon N."/>
            <person name="Israni S."/>
            <person name="Dalin E."/>
            <person name="Tice H."/>
            <person name="Pitluck S."/>
            <person name="Chain P."/>
            <person name="Malfatti S."/>
            <person name="Shin M."/>
            <person name="Vergez L."/>
            <person name="Schmutz J."/>
            <person name="Larimer F."/>
            <person name="Land M."/>
            <person name="Hauser L."/>
            <person name="Kyrpides N."/>
            <person name="Mikhailova N."/>
            <person name="Romine M.F."/>
            <person name="Serres G."/>
            <person name="Fredrickson J."/>
            <person name="Tiedje J."/>
            <person name="Richardson P."/>
        </authorList>
    </citation>
    <scope>NUCLEOTIDE SEQUENCE [LARGE SCALE GENOMIC DNA]</scope>
    <source>
        <strain evidence="14">ATCC BAA-1088 / PV-4</strain>
    </source>
</reference>
<dbReference type="GO" id="GO:0003677">
    <property type="term" value="F:DNA binding"/>
    <property type="evidence" value="ECO:0007669"/>
    <property type="project" value="InterPro"/>
</dbReference>
<dbReference type="STRING" id="323850.Shew_1264"/>
<dbReference type="HOGENOM" id="CLU_004585_6_2_6"/>
<keyword evidence="14" id="KW-1185">Reference proteome</keyword>
<proteinExistence type="inferred from homology"/>
<keyword evidence="5 10" id="KW-0067">ATP-binding</keyword>
<dbReference type="InterPro" id="IPR014017">
    <property type="entry name" value="DNA_helicase_UvrD-like_C"/>
</dbReference>
<evidence type="ECO:0000256" key="10">
    <source>
        <dbReference type="PROSITE-ProRule" id="PRU00560"/>
    </source>
</evidence>
<dbReference type="EC" id="5.6.2.4" evidence="8"/>
<dbReference type="EMBL" id="CP000606">
    <property type="protein sequence ID" value="ABO23134.1"/>
    <property type="molecule type" value="Genomic_DNA"/>
</dbReference>
<keyword evidence="2 10" id="KW-0547">Nucleotide-binding</keyword>
<dbReference type="InterPro" id="IPR014016">
    <property type="entry name" value="UvrD-like_ATP-bd"/>
</dbReference>
<gene>
    <name evidence="13" type="ordered locus">Shew_1264</name>
</gene>
<dbReference type="OrthoDB" id="9806690at2"/>
<evidence type="ECO:0000259" key="12">
    <source>
        <dbReference type="PROSITE" id="PS51217"/>
    </source>
</evidence>
<protein>
    <recommendedName>
        <fullName evidence="8">DNA 3'-5' helicase</fullName>
        <ecNumber evidence="8">5.6.2.4</ecNumber>
    </recommendedName>
</protein>
<organism evidence="13 14">
    <name type="scientific">Shewanella loihica (strain ATCC BAA-1088 / PV-4)</name>
    <dbReference type="NCBI Taxonomy" id="323850"/>
    <lineage>
        <taxon>Bacteria</taxon>
        <taxon>Pseudomonadati</taxon>
        <taxon>Pseudomonadota</taxon>
        <taxon>Gammaproteobacteria</taxon>
        <taxon>Alteromonadales</taxon>
        <taxon>Shewanellaceae</taxon>
        <taxon>Shewanella</taxon>
    </lineage>
</organism>
<feature type="domain" description="UvrD-like helicase ATP-binding" evidence="11">
    <location>
        <begin position="3"/>
        <end position="283"/>
    </location>
</feature>
<dbReference type="Pfam" id="PF13361">
    <property type="entry name" value="UvrD_C"/>
    <property type="match status" value="1"/>
</dbReference>
<evidence type="ECO:0000313" key="13">
    <source>
        <dbReference type="EMBL" id="ABO23134.1"/>
    </source>
</evidence>
<dbReference type="Proteomes" id="UP000001558">
    <property type="component" value="Chromosome"/>
</dbReference>
<evidence type="ECO:0000256" key="5">
    <source>
        <dbReference type="ARBA" id="ARBA00022840"/>
    </source>
</evidence>
<dbReference type="GO" id="GO:0000724">
    <property type="term" value="P:double-strand break repair via homologous recombination"/>
    <property type="evidence" value="ECO:0007669"/>
    <property type="project" value="TreeGrafter"/>
</dbReference>
<dbReference type="PANTHER" id="PTHR11070">
    <property type="entry name" value="UVRD / RECB / PCRA DNA HELICASE FAMILY MEMBER"/>
    <property type="match status" value="1"/>
</dbReference>
<evidence type="ECO:0000313" key="14">
    <source>
        <dbReference type="Proteomes" id="UP000001558"/>
    </source>
</evidence>
<evidence type="ECO:0000256" key="1">
    <source>
        <dbReference type="ARBA" id="ARBA00009922"/>
    </source>
</evidence>
<dbReference type="RefSeq" id="WP_011865066.1">
    <property type="nucleotide sequence ID" value="NC_009092.1"/>
</dbReference>
<feature type="binding site" evidence="10">
    <location>
        <begin position="24"/>
        <end position="31"/>
    </location>
    <ligand>
        <name>ATP</name>
        <dbReference type="ChEBI" id="CHEBI:30616"/>
    </ligand>
</feature>
<dbReference type="InterPro" id="IPR013986">
    <property type="entry name" value="DExx_box_DNA_helicase_dom_sf"/>
</dbReference>
<dbReference type="InterPro" id="IPR000212">
    <property type="entry name" value="DNA_helicase_UvrD/REP"/>
</dbReference>
<dbReference type="Gene3D" id="3.40.50.300">
    <property type="entry name" value="P-loop containing nucleotide triphosphate hydrolases"/>
    <property type="match status" value="2"/>
</dbReference>
<evidence type="ECO:0000256" key="8">
    <source>
        <dbReference type="ARBA" id="ARBA00034808"/>
    </source>
</evidence>
<dbReference type="PANTHER" id="PTHR11070:SF30">
    <property type="entry name" value="F-BOX DNA HELICASE 1"/>
    <property type="match status" value="1"/>
</dbReference>
<dbReference type="Gene3D" id="1.10.486.10">
    <property type="entry name" value="PCRA, domain 4"/>
    <property type="match status" value="1"/>
</dbReference>
<name>A3QCD6_SHELP</name>
<dbReference type="GO" id="GO:0016887">
    <property type="term" value="F:ATP hydrolysis activity"/>
    <property type="evidence" value="ECO:0007669"/>
    <property type="project" value="RHEA"/>
</dbReference>
<evidence type="ECO:0000256" key="2">
    <source>
        <dbReference type="ARBA" id="ARBA00022741"/>
    </source>
</evidence>
<keyword evidence="3 10" id="KW-0378">Hydrolase</keyword>
<dbReference type="InterPro" id="IPR027417">
    <property type="entry name" value="P-loop_NTPase"/>
</dbReference>
<evidence type="ECO:0000256" key="4">
    <source>
        <dbReference type="ARBA" id="ARBA00022806"/>
    </source>
</evidence>
<dbReference type="eggNOG" id="COG0210">
    <property type="taxonomic scope" value="Bacteria"/>
</dbReference>
<dbReference type="KEGG" id="slo:Shew_1264"/>
<keyword evidence="4 10" id="KW-0347">Helicase</keyword>
<evidence type="ECO:0000256" key="7">
    <source>
        <dbReference type="ARBA" id="ARBA00034617"/>
    </source>
</evidence>